<proteinExistence type="predicted"/>
<feature type="transmembrane region" description="Helical" evidence="1">
    <location>
        <begin position="55"/>
        <end position="74"/>
    </location>
</feature>
<name>A0A1N6HDW9_9FLAO</name>
<accession>A0A1N6HDW9</accession>
<feature type="transmembrane region" description="Helical" evidence="1">
    <location>
        <begin position="16"/>
        <end position="43"/>
    </location>
</feature>
<keyword evidence="3" id="KW-1185">Reference proteome</keyword>
<evidence type="ECO:0000256" key="1">
    <source>
        <dbReference type="SAM" id="Phobius"/>
    </source>
</evidence>
<dbReference type="AlphaFoldDB" id="A0A1N6HDW9"/>
<dbReference type="EMBL" id="FSRQ01000002">
    <property type="protein sequence ID" value="SIO17889.1"/>
    <property type="molecule type" value="Genomic_DNA"/>
</dbReference>
<sequence length="78" mass="8447">MKTLTLLEGNMDLGGIVVMIIGIILIVVFVVSLVVAAIAKVIYEWDNQKKFTTGQFWRTVLISMLIGGLISGFVCGGM</sequence>
<evidence type="ECO:0000313" key="2">
    <source>
        <dbReference type="EMBL" id="SIO17889.1"/>
    </source>
</evidence>
<dbReference type="STRING" id="59733.SAMN05421769_2425"/>
<dbReference type="RefSeq" id="WP_074230570.1">
    <property type="nucleotide sequence ID" value="NZ_FSRQ01000002.1"/>
</dbReference>
<organism evidence="2 3">
    <name type="scientific">Chryseobacterium scophthalmum</name>
    <dbReference type="NCBI Taxonomy" id="59733"/>
    <lineage>
        <taxon>Bacteria</taxon>
        <taxon>Pseudomonadati</taxon>
        <taxon>Bacteroidota</taxon>
        <taxon>Flavobacteriia</taxon>
        <taxon>Flavobacteriales</taxon>
        <taxon>Weeksellaceae</taxon>
        <taxon>Chryseobacterium group</taxon>
        <taxon>Chryseobacterium</taxon>
    </lineage>
</organism>
<dbReference type="OrthoDB" id="1453017at2"/>
<keyword evidence="1" id="KW-1133">Transmembrane helix</keyword>
<reference evidence="3" key="1">
    <citation type="submission" date="2016-12" db="EMBL/GenBank/DDBJ databases">
        <authorList>
            <person name="Varghese N."/>
            <person name="Submissions S."/>
        </authorList>
    </citation>
    <scope>NUCLEOTIDE SEQUENCE [LARGE SCALE GENOMIC DNA]</scope>
    <source>
        <strain evidence="3">DSM 16779</strain>
    </source>
</reference>
<dbReference type="Proteomes" id="UP000184782">
    <property type="component" value="Unassembled WGS sequence"/>
</dbReference>
<gene>
    <name evidence="2" type="ORF">SAMN05421769_2425</name>
</gene>
<keyword evidence="1" id="KW-0812">Transmembrane</keyword>
<protein>
    <submittedName>
        <fullName evidence="2">Uncharacterized protein</fullName>
    </submittedName>
</protein>
<evidence type="ECO:0000313" key="3">
    <source>
        <dbReference type="Proteomes" id="UP000184782"/>
    </source>
</evidence>
<keyword evidence="1" id="KW-0472">Membrane</keyword>